<reference evidence="2" key="1">
    <citation type="journal article" date="2021" name="Proc. Natl. Acad. Sci. U.S.A.">
        <title>A Catalog of Tens of Thousands of Viruses from Human Metagenomes Reveals Hidden Associations with Chronic Diseases.</title>
        <authorList>
            <person name="Tisza M.J."/>
            <person name="Buck C.B."/>
        </authorList>
    </citation>
    <scope>NUCLEOTIDE SEQUENCE</scope>
    <source>
        <strain evidence="2">CtX172</strain>
    </source>
</reference>
<proteinExistence type="predicted"/>
<organism evidence="2">
    <name type="scientific">Myoviridae sp. ctX172</name>
    <dbReference type="NCBI Taxonomy" id="2826663"/>
    <lineage>
        <taxon>Viruses</taxon>
        <taxon>Duplodnaviria</taxon>
        <taxon>Heunggongvirae</taxon>
        <taxon>Uroviricota</taxon>
        <taxon>Caudoviricetes</taxon>
    </lineage>
</organism>
<name>A0A8S5QSD2_9CAUD</name>
<accession>A0A8S5QSD2</accession>
<dbReference type="EMBL" id="BK015727">
    <property type="protein sequence ID" value="DAE22110.1"/>
    <property type="molecule type" value="Genomic_DNA"/>
</dbReference>
<sequence>MNDGQHLDADTRFRTSRGIPRQRFHLDLLAPQTEQRFSQRVAEFDQPAFGRKQEDSRRKYPTAAGKHRPQGQPGRDARTHRPAD</sequence>
<feature type="compositionally biased region" description="Basic and acidic residues" evidence="1">
    <location>
        <begin position="75"/>
        <end position="84"/>
    </location>
</feature>
<protein>
    <submittedName>
        <fullName evidence="2">Uncharacterized protein</fullName>
    </submittedName>
</protein>
<evidence type="ECO:0000256" key="1">
    <source>
        <dbReference type="SAM" id="MobiDB-lite"/>
    </source>
</evidence>
<feature type="region of interest" description="Disordered" evidence="1">
    <location>
        <begin position="41"/>
        <end position="84"/>
    </location>
</feature>
<feature type="region of interest" description="Disordered" evidence="1">
    <location>
        <begin position="1"/>
        <end position="20"/>
    </location>
</feature>
<evidence type="ECO:0000313" key="2">
    <source>
        <dbReference type="EMBL" id="DAE22110.1"/>
    </source>
</evidence>
<feature type="compositionally biased region" description="Basic and acidic residues" evidence="1">
    <location>
        <begin position="1"/>
        <end position="13"/>
    </location>
</feature>